<dbReference type="InterPro" id="IPR048068">
    <property type="entry name" value="LarA-like"/>
</dbReference>
<dbReference type="InterPro" id="IPR048520">
    <property type="entry name" value="LarA_C"/>
</dbReference>
<protein>
    <submittedName>
        <fullName evidence="3">Nickel-dependent lactate racemase</fullName>
    </submittedName>
</protein>
<evidence type="ECO:0000259" key="2">
    <source>
        <dbReference type="Pfam" id="PF21113"/>
    </source>
</evidence>
<name>A0ABT4QAM9_9BACL</name>
<dbReference type="PANTHER" id="PTHR33171">
    <property type="entry name" value="LAR_N DOMAIN-CONTAINING PROTEIN"/>
    <property type="match status" value="1"/>
</dbReference>
<accession>A0ABT4QAM9</accession>
<gene>
    <name evidence="3" type="primary">larA</name>
    <name evidence="3" type="ORF">O9H85_16015</name>
</gene>
<evidence type="ECO:0000313" key="3">
    <source>
        <dbReference type="EMBL" id="MCZ8513898.1"/>
    </source>
</evidence>
<dbReference type="RefSeq" id="WP_269882672.1">
    <property type="nucleotide sequence ID" value="NZ_JAQAGZ010000010.1"/>
</dbReference>
<dbReference type="Pfam" id="PF21113">
    <property type="entry name" value="LarA_C"/>
    <property type="match status" value="1"/>
</dbReference>
<sequence>MVTLPYGRSSVSFDWPSGLDCDLLEYPGASHTVPEVESARRIREALDRPIGTPRLMELAKGKDQAVILISDGTRLCPSPLLLRELLRELNGAGIADDRVDVVVALGLHRKHTETELEALTGPDIFRRVRVHNHSPLTEHCVRIGTTSRGTPVEINRLVAEAPLRIATGNIEPHNLVGISGGVKALIPGVASHACIERNHSLSLEYTTEPGKADNPVHRDLEEALRFISIDYMLNVVVNHRRQVLEAVAGDIQEAHRKGTDLAVRHFLIPAERKYDLVVIAPGGTPKDCQLYQSLKSLRNASGFARPGGTLLMAAECGELFGNGIFQFWVETMHKREEAAAQLKKQFVLGAHKILHADEILSRHNVWLYSSIPPALVELLGFRPVERLQETVTALTERKSLSVAVMPYGALTFPMLSSV</sequence>
<dbReference type="Proteomes" id="UP001527882">
    <property type="component" value="Unassembled WGS sequence"/>
</dbReference>
<dbReference type="Pfam" id="PF09861">
    <property type="entry name" value="Lar_N"/>
    <property type="match status" value="1"/>
</dbReference>
<dbReference type="NCBIfam" id="NF033504">
    <property type="entry name" value="Ni_dep_LarA"/>
    <property type="match status" value="1"/>
</dbReference>
<feature type="domain" description="Lactate racemase C-terminal" evidence="2">
    <location>
        <begin position="273"/>
        <end position="406"/>
    </location>
</feature>
<reference evidence="3 4" key="1">
    <citation type="submission" date="2022-12" db="EMBL/GenBank/DDBJ databases">
        <title>Draft genome sequence of Paenibacillus sp. dW9.</title>
        <authorList>
            <person name="Choi E.-W."/>
            <person name="Kim D.-U."/>
        </authorList>
    </citation>
    <scope>NUCLEOTIDE SEQUENCE [LARGE SCALE GENOMIC DNA]</scope>
    <source>
        <strain evidence="4">dW9</strain>
    </source>
</reference>
<proteinExistence type="predicted"/>
<dbReference type="EMBL" id="JAQAGZ010000010">
    <property type="protein sequence ID" value="MCZ8513898.1"/>
    <property type="molecule type" value="Genomic_DNA"/>
</dbReference>
<evidence type="ECO:0000259" key="1">
    <source>
        <dbReference type="Pfam" id="PF09861"/>
    </source>
</evidence>
<dbReference type="Gene3D" id="3.90.226.30">
    <property type="match status" value="1"/>
</dbReference>
<comment type="caution">
    <text evidence="3">The sequence shown here is derived from an EMBL/GenBank/DDBJ whole genome shotgun (WGS) entry which is preliminary data.</text>
</comment>
<feature type="domain" description="LarA-like N-terminal" evidence="1">
    <location>
        <begin position="6"/>
        <end position="203"/>
    </location>
</feature>
<dbReference type="Gene3D" id="3.40.50.11440">
    <property type="match status" value="1"/>
</dbReference>
<organism evidence="3 4">
    <name type="scientific">Paenibacillus gyeongsangnamensis</name>
    <dbReference type="NCBI Taxonomy" id="3388067"/>
    <lineage>
        <taxon>Bacteria</taxon>
        <taxon>Bacillati</taxon>
        <taxon>Bacillota</taxon>
        <taxon>Bacilli</taxon>
        <taxon>Bacillales</taxon>
        <taxon>Paenibacillaceae</taxon>
        <taxon>Paenibacillus</taxon>
    </lineage>
</organism>
<dbReference type="PANTHER" id="PTHR33171:SF17">
    <property type="entry name" value="LARA-LIKE N-TERMINAL DOMAIN-CONTAINING PROTEIN"/>
    <property type="match status" value="1"/>
</dbReference>
<dbReference type="InterPro" id="IPR047926">
    <property type="entry name" value="Ni_dep_LarA"/>
</dbReference>
<keyword evidence="4" id="KW-1185">Reference proteome</keyword>
<dbReference type="InterPro" id="IPR018657">
    <property type="entry name" value="LarA-like_N"/>
</dbReference>
<dbReference type="InterPro" id="IPR043166">
    <property type="entry name" value="LarA-like_C"/>
</dbReference>
<evidence type="ECO:0000313" key="4">
    <source>
        <dbReference type="Proteomes" id="UP001527882"/>
    </source>
</evidence>